<keyword evidence="4" id="KW-1185">Reference proteome</keyword>
<feature type="transmembrane region" description="Helical" evidence="2">
    <location>
        <begin position="87"/>
        <end position="104"/>
    </location>
</feature>
<keyword evidence="2" id="KW-1133">Transmembrane helix</keyword>
<comment type="caution">
    <text evidence="3">The sequence shown here is derived from an EMBL/GenBank/DDBJ whole genome shotgun (WGS) entry which is preliminary data.</text>
</comment>
<name>A0A1V6PIZ4_PENDC</name>
<dbReference type="OMA" id="WFIRGIQ"/>
<feature type="transmembrane region" description="Helical" evidence="2">
    <location>
        <begin position="58"/>
        <end position="80"/>
    </location>
</feature>
<evidence type="ECO:0000256" key="2">
    <source>
        <dbReference type="SAM" id="Phobius"/>
    </source>
</evidence>
<dbReference type="OrthoDB" id="5342507at2759"/>
<evidence type="ECO:0000313" key="3">
    <source>
        <dbReference type="EMBL" id="OQD76612.1"/>
    </source>
</evidence>
<feature type="transmembrane region" description="Helical" evidence="2">
    <location>
        <begin position="20"/>
        <end position="38"/>
    </location>
</feature>
<evidence type="ECO:0000313" key="4">
    <source>
        <dbReference type="Proteomes" id="UP000191522"/>
    </source>
</evidence>
<proteinExistence type="predicted"/>
<dbReference type="EMBL" id="MDYL01000004">
    <property type="protein sequence ID" value="OQD76612.1"/>
    <property type="molecule type" value="Genomic_DNA"/>
</dbReference>
<dbReference type="AlphaFoldDB" id="A0A1V6PIZ4"/>
<feature type="region of interest" description="Disordered" evidence="1">
    <location>
        <begin position="189"/>
        <end position="218"/>
    </location>
</feature>
<feature type="transmembrane region" description="Helical" evidence="2">
    <location>
        <begin position="138"/>
        <end position="160"/>
    </location>
</feature>
<keyword evidence="2" id="KW-0472">Membrane</keyword>
<reference evidence="4" key="1">
    <citation type="journal article" date="2017" name="Nat. Microbiol.">
        <title>Global analysis of biosynthetic gene clusters reveals vast potential of secondary metabolite production in Penicillium species.</title>
        <authorList>
            <person name="Nielsen J.C."/>
            <person name="Grijseels S."/>
            <person name="Prigent S."/>
            <person name="Ji B."/>
            <person name="Dainat J."/>
            <person name="Nielsen K.F."/>
            <person name="Frisvad J.C."/>
            <person name="Workman M."/>
            <person name="Nielsen J."/>
        </authorList>
    </citation>
    <scope>NUCLEOTIDE SEQUENCE [LARGE SCALE GENOMIC DNA]</scope>
    <source>
        <strain evidence="4">IBT 11843</strain>
    </source>
</reference>
<dbReference type="STRING" id="69771.A0A1V6PIZ4"/>
<accession>A0A1V6PIZ4</accession>
<sequence length="257" mass="27215">MGVGGVILRFFALALRVLQLLDSAVILGIFSYYLAILAQHDLPIATWLKAVEGLSGAATLYGLLGAIFVCCLGGVAFFAFLAVVLDVCFVGAMIAIAVLTRHGVGQCTGVLDTPLGVGNASDSKANLSFGMACKLEKVSFAVSIIGIFFFLISIAFQIALAHHHKREKRFGPSPSNNYTWGSRRKFWSRKKNNPDVTGADALPGHPTPGDVEMDAETKQAPQKGVFSSLGRNNKTNVTTAGGANGYGYGNSAYTGNY</sequence>
<dbReference type="Proteomes" id="UP000191522">
    <property type="component" value="Unassembled WGS sequence"/>
</dbReference>
<keyword evidence="2" id="KW-0812">Transmembrane</keyword>
<evidence type="ECO:0000256" key="1">
    <source>
        <dbReference type="SAM" id="MobiDB-lite"/>
    </source>
</evidence>
<organism evidence="3 4">
    <name type="scientific">Penicillium decumbens</name>
    <dbReference type="NCBI Taxonomy" id="69771"/>
    <lineage>
        <taxon>Eukaryota</taxon>
        <taxon>Fungi</taxon>
        <taxon>Dikarya</taxon>
        <taxon>Ascomycota</taxon>
        <taxon>Pezizomycotina</taxon>
        <taxon>Eurotiomycetes</taxon>
        <taxon>Eurotiomycetidae</taxon>
        <taxon>Eurotiales</taxon>
        <taxon>Aspergillaceae</taxon>
        <taxon>Penicillium</taxon>
    </lineage>
</organism>
<evidence type="ECO:0008006" key="5">
    <source>
        <dbReference type="Google" id="ProtNLM"/>
    </source>
</evidence>
<protein>
    <recommendedName>
        <fullName evidence="5">MARVEL domain-containing protein</fullName>
    </recommendedName>
</protein>
<gene>
    <name evidence="3" type="ORF">PENDEC_c004G00460</name>
</gene>